<gene>
    <name evidence="1" type="ORF">EJ06DRAFT_533675</name>
</gene>
<dbReference type="OrthoDB" id="5271918at2759"/>
<organism evidence="1 2">
    <name type="scientific">Trichodelitschia bisporula</name>
    <dbReference type="NCBI Taxonomy" id="703511"/>
    <lineage>
        <taxon>Eukaryota</taxon>
        <taxon>Fungi</taxon>
        <taxon>Dikarya</taxon>
        <taxon>Ascomycota</taxon>
        <taxon>Pezizomycotina</taxon>
        <taxon>Dothideomycetes</taxon>
        <taxon>Dothideomycetes incertae sedis</taxon>
        <taxon>Phaeotrichales</taxon>
        <taxon>Phaeotrichaceae</taxon>
        <taxon>Trichodelitschia</taxon>
    </lineage>
</organism>
<sequence length="193" mass="22325">MTTIHSSYANLDISRNRFASPSMTFPTTPAFIVSDAKGWKDVTAHPVMAWMQESMERIADWTDRDELDYTIFFTSDFKYQRMNGMTYSGENAWIEIDVIYAVFAEAKHEPSGTVVAWETEKGWEMMGQFFMWANLRGPPTPLSKGDSWAIDSEGREWDRTGLAMFYFKFVKDPSALHGGLHINECRMWAEWEV</sequence>
<dbReference type="EMBL" id="ML996705">
    <property type="protein sequence ID" value="KAF2396962.1"/>
    <property type="molecule type" value="Genomic_DNA"/>
</dbReference>
<evidence type="ECO:0000313" key="1">
    <source>
        <dbReference type="EMBL" id="KAF2396962.1"/>
    </source>
</evidence>
<evidence type="ECO:0008006" key="3">
    <source>
        <dbReference type="Google" id="ProtNLM"/>
    </source>
</evidence>
<evidence type="ECO:0000313" key="2">
    <source>
        <dbReference type="Proteomes" id="UP000799640"/>
    </source>
</evidence>
<proteinExistence type="predicted"/>
<accession>A0A6G1HLT8</accession>
<name>A0A6G1HLT8_9PEZI</name>
<keyword evidence="2" id="KW-1185">Reference proteome</keyword>
<dbReference type="Proteomes" id="UP000799640">
    <property type="component" value="Unassembled WGS sequence"/>
</dbReference>
<dbReference type="AlphaFoldDB" id="A0A6G1HLT8"/>
<reference evidence="1" key="1">
    <citation type="journal article" date="2020" name="Stud. Mycol.">
        <title>101 Dothideomycetes genomes: a test case for predicting lifestyles and emergence of pathogens.</title>
        <authorList>
            <person name="Haridas S."/>
            <person name="Albert R."/>
            <person name="Binder M."/>
            <person name="Bloem J."/>
            <person name="Labutti K."/>
            <person name="Salamov A."/>
            <person name="Andreopoulos B."/>
            <person name="Baker S."/>
            <person name="Barry K."/>
            <person name="Bills G."/>
            <person name="Bluhm B."/>
            <person name="Cannon C."/>
            <person name="Castanera R."/>
            <person name="Culley D."/>
            <person name="Daum C."/>
            <person name="Ezra D."/>
            <person name="Gonzalez J."/>
            <person name="Henrissat B."/>
            <person name="Kuo A."/>
            <person name="Liang C."/>
            <person name="Lipzen A."/>
            <person name="Lutzoni F."/>
            <person name="Magnuson J."/>
            <person name="Mondo S."/>
            <person name="Nolan M."/>
            <person name="Ohm R."/>
            <person name="Pangilinan J."/>
            <person name="Park H.-J."/>
            <person name="Ramirez L."/>
            <person name="Alfaro M."/>
            <person name="Sun H."/>
            <person name="Tritt A."/>
            <person name="Yoshinaga Y."/>
            <person name="Zwiers L.-H."/>
            <person name="Turgeon B."/>
            <person name="Goodwin S."/>
            <person name="Spatafora J."/>
            <person name="Crous P."/>
            <person name="Grigoriev I."/>
        </authorList>
    </citation>
    <scope>NUCLEOTIDE SEQUENCE</scope>
    <source>
        <strain evidence="1">CBS 262.69</strain>
    </source>
</reference>
<protein>
    <recommendedName>
        <fullName evidence="3">SnoaL-like domain-containing protein</fullName>
    </recommendedName>
</protein>